<evidence type="ECO:0000256" key="4">
    <source>
        <dbReference type="ARBA" id="ARBA00022729"/>
    </source>
</evidence>
<sequence length="345" mass="38149">MILPKVFGARSLRAVPRGLAALTLVLCGFVSPAAAQDREILNVSYDIARELYAALDPVFIKQWQDTHGESLEVKQSHAGSSKQARAILQGLKADLVTFNQVTDVQVLADRGFVDKDWQQALPNNASPYYSLPAFLVRGGNPKGIKDWDDLVRDDVKIVFPNPKTSGNGRYTYLAAYAYALDKFNGDDAAAQDFVRKMLKNVVVFDTGGRGATTSFVERGLGDVLITFEAEVENIRAAEAPGAYERVVPKVSLLAEFPVALVRKVAEEKGTTDVSEAYLNFLYSPEAQRIIASFNNRVHDPEVVRETADKFPEVRLIKVEDVFGSWDEAQKTQFGDGGTLDRLMRR</sequence>
<dbReference type="PANTHER" id="PTHR30368">
    <property type="entry name" value="SULFATE-BINDING PROTEIN"/>
    <property type="match status" value="1"/>
</dbReference>
<keyword evidence="4 6" id="KW-0732">Signal</keyword>
<feature type="signal peptide" evidence="6">
    <location>
        <begin position="1"/>
        <end position="35"/>
    </location>
</feature>
<protein>
    <submittedName>
        <fullName evidence="7">Thiosulfate ABC transporter substrate-binding protein CysP</fullName>
    </submittedName>
</protein>
<keyword evidence="7" id="KW-0614">Plasmid</keyword>
<evidence type="ECO:0000256" key="2">
    <source>
        <dbReference type="ARBA" id="ARBA00006099"/>
    </source>
</evidence>
<proteinExistence type="inferred from homology"/>
<dbReference type="Proteomes" id="UP001623290">
    <property type="component" value="Plasmid unnamed3"/>
</dbReference>
<dbReference type="RefSeq" id="WP_330628279.1">
    <property type="nucleotide sequence ID" value="NZ_CP135446.1"/>
</dbReference>
<comment type="similarity">
    <text evidence="2">Belongs to the prokaryotic sulfate-binding protein family.</text>
</comment>
<dbReference type="CDD" id="cd01005">
    <property type="entry name" value="PBP2_CysP"/>
    <property type="match status" value="1"/>
</dbReference>
<evidence type="ECO:0000313" key="8">
    <source>
        <dbReference type="Proteomes" id="UP001623290"/>
    </source>
</evidence>
<gene>
    <name evidence="7" type="primary">cysP</name>
    <name evidence="7" type="ORF">RPE78_17905</name>
</gene>
<dbReference type="NCBIfam" id="NF008106">
    <property type="entry name" value="PRK10852.1"/>
    <property type="match status" value="1"/>
</dbReference>
<dbReference type="EMBL" id="CP135446">
    <property type="protein sequence ID" value="WRY35954.1"/>
    <property type="molecule type" value="Genomic_DNA"/>
</dbReference>
<dbReference type="Gene3D" id="3.40.190.10">
    <property type="entry name" value="Periplasmic binding protein-like II"/>
    <property type="match status" value="2"/>
</dbReference>
<evidence type="ECO:0000256" key="5">
    <source>
        <dbReference type="ARBA" id="ARBA00022764"/>
    </source>
</evidence>
<keyword evidence="5" id="KW-0574">Periplasm</keyword>
<evidence type="ECO:0000313" key="7">
    <source>
        <dbReference type="EMBL" id="WRY35954.1"/>
    </source>
</evidence>
<dbReference type="SUPFAM" id="SSF53850">
    <property type="entry name" value="Periplasmic binding protein-like II"/>
    <property type="match status" value="1"/>
</dbReference>
<keyword evidence="3" id="KW-0813">Transport</keyword>
<evidence type="ECO:0000256" key="6">
    <source>
        <dbReference type="SAM" id="SignalP"/>
    </source>
</evidence>
<accession>A0ABZ1E7L6</accession>
<dbReference type="InterPro" id="IPR005669">
    <property type="entry name" value="Thiosulph/SO4-bd"/>
</dbReference>
<dbReference type="PANTHER" id="PTHR30368:SF1">
    <property type="entry name" value="THIOSULFATE-BINDING PROTEIN"/>
    <property type="match status" value="1"/>
</dbReference>
<evidence type="ECO:0000256" key="1">
    <source>
        <dbReference type="ARBA" id="ARBA00004418"/>
    </source>
</evidence>
<name>A0ABZ1E7L6_9RHOB</name>
<reference evidence="7 8" key="1">
    <citation type="submission" date="2023-09" db="EMBL/GenBank/DDBJ databases">
        <title>Thioclava shenzhenensis sp. nov., a multidrug resistant bacteria-antagonizing species isolated from coastal seawater.</title>
        <authorList>
            <person name="Long M."/>
        </authorList>
    </citation>
    <scope>NUCLEOTIDE SEQUENCE [LARGE SCALE GENOMIC DNA]</scope>
    <source>
        <strain evidence="7 8">FTW29</strain>
        <plasmid evidence="7 8">unnamed3</plasmid>
    </source>
</reference>
<evidence type="ECO:0000256" key="3">
    <source>
        <dbReference type="ARBA" id="ARBA00022448"/>
    </source>
</evidence>
<dbReference type="NCBIfam" id="NF008022">
    <property type="entry name" value="PRK10752.1"/>
    <property type="match status" value="1"/>
</dbReference>
<keyword evidence="8" id="KW-1185">Reference proteome</keyword>
<dbReference type="NCBIfam" id="TIGR00971">
    <property type="entry name" value="3a0106s03"/>
    <property type="match status" value="1"/>
</dbReference>
<geneLocation type="plasmid" evidence="7 8">
    <name>unnamed3</name>
</geneLocation>
<comment type="subcellular location">
    <subcellularLocation>
        <location evidence="1">Periplasm</location>
    </subcellularLocation>
</comment>
<feature type="chain" id="PRO_5047471395" evidence="6">
    <location>
        <begin position="36"/>
        <end position="345"/>
    </location>
</feature>
<organism evidence="7 8">
    <name type="scientific">Thioclava litoralis</name>
    <dbReference type="NCBI Taxonomy" id="3076557"/>
    <lineage>
        <taxon>Bacteria</taxon>
        <taxon>Pseudomonadati</taxon>
        <taxon>Pseudomonadota</taxon>
        <taxon>Alphaproteobacteria</taxon>
        <taxon>Rhodobacterales</taxon>
        <taxon>Paracoccaceae</taxon>
        <taxon>Thioclava</taxon>
    </lineage>
</organism>
<dbReference type="Pfam" id="PF13531">
    <property type="entry name" value="SBP_bac_11"/>
    <property type="match status" value="1"/>
</dbReference>